<protein>
    <submittedName>
        <fullName evidence="1">Uncharacterized protein</fullName>
    </submittedName>
</protein>
<accession>A0A0A9EFE1</accession>
<organism evidence="1">
    <name type="scientific">Arundo donax</name>
    <name type="common">Giant reed</name>
    <name type="synonym">Donax arundinaceus</name>
    <dbReference type="NCBI Taxonomy" id="35708"/>
    <lineage>
        <taxon>Eukaryota</taxon>
        <taxon>Viridiplantae</taxon>
        <taxon>Streptophyta</taxon>
        <taxon>Embryophyta</taxon>
        <taxon>Tracheophyta</taxon>
        <taxon>Spermatophyta</taxon>
        <taxon>Magnoliopsida</taxon>
        <taxon>Liliopsida</taxon>
        <taxon>Poales</taxon>
        <taxon>Poaceae</taxon>
        <taxon>PACMAD clade</taxon>
        <taxon>Arundinoideae</taxon>
        <taxon>Arundineae</taxon>
        <taxon>Arundo</taxon>
    </lineage>
</organism>
<proteinExistence type="predicted"/>
<evidence type="ECO:0000313" key="1">
    <source>
        <dbReference type="EMBL" id="JAD97718.1"/>
    </source>
</evidence>
<sequence length="13" mass="1504">MVWLGSGIWMPNL</sequence>
<dbReference type="EMBL" id="GBRH01200177">
    <property type="protein sequence ID" value="JAD97718.1"/>
    <property type="molecule type" value="Transcribed_RNA"/>
</dbReference>
<reference evidence="1" key="2">
    <citation type="journal article" date="2015" name="Data Brief">
        <title>Shoot transcriptome of the giant reed, Arundo donax.</title>
        <authorList>
            <person name="Barrero R.A."/>
            <person name="Guerrero F.D."/>
            <person name="Moolhuijzen P."/>
            <person name="Goolsby J.A."/>
            <person name="Tidwell J."/>
            <person name="Bellgard S.E."/>
            <person name="Bellgard M.I."/>
        </authorList>
    </citation>
    <scope>NUCLEOTIDE SEQUENCE</scope>
    <source>
        <tissue evidence="1">Shoot tissue taken approximately 20 cm above the soil surface</tissue>
    </source>
</reference>
<name>A0A0A9EFE1_ARUDO</name>
<reference evidence="1" key="1">
    <citation type="submission" date="2014-09" db="EMBL/GenBank/DDBJ databases">
        <authorList>
            <person name="Magalhaes I.L.F."/>
            <person name="Oliveira U."/>
            <person name="Santos F.R."/>
            <person name="Vidigal T.H.D.A."/>
            <person name="Brescovit A.D."/>
            <person name="Santos A.J."/>
        </authorList>
    </citation>
    <scope>NUCLEOTIDE SEQUENCE</scope>
    <source>
        <tissue evidence="1">Shoot tissue taken approximately 20 cm above the soil surface</tissue>
    </source>
</reference>